<name>A0A1I4LK68_9RHOB</name>
<keyword evidence="4" id="KW-1185">Reference proteome</keyword>
<dbReference type="Pfam" id="PF25302">
    <property type="entry name" value="NADase_transloc"/>
    <property type="match status" value="1"/>
</dbReference>
<gene>
    <name evidence="3" type="ORF">SAMN04488042_102125</name>
</gene>
<accession>A0A1I4LK68</accession>
<dbReference type="EMBL" id="FOTQ01000002">
    <property type="protein sequence ID" value="SFL91362.1"/>
    <property type="molecule type" value="Genomic_DNA"/>
</dbReference>
<organism evidence="3 4">
    <name type="scientific">Shimia aestuarii</name>
    <dbReference type="NCBI Taxonomy" id="254406"/>
    <lineage>
        <taxon>Bacteria</taxon>
        <taxon>Pseudomonadati</taxon>
        <taxon>Pseudomonadota</taxon>
        <taxon>Alphaproteobacteria</taxon>
        <taxon>Rhodobacterales</taxon>
        <taxon>Roseobacteraceae</taxon>
    </lineage>
</organism>
<sequence length="181" mass="20277">MKRPIYAFSSLVALASPLAAQPLCETMLGTQAFDYQSICVSSALAPQSGNRYDIGSMRDANDYTAWCEGVPGPGIGEQITLSYRFAGPLERIWISNGYAKSPKSFADNGRIRDITVHFWAVDDPQRRTLQYRLADHGKEQPIPIPWTTLQPRAIEIVIDSVYPGARWQDTCVNEFWPDFGM</sequence>
<proteinExistence type="predicted"/>
<protein>
    <recommendedName>
        <fullName evidence="2">NAD glycohydrolase translocation F5/8 type C domain-containing protein</fullName>
    </recommendedName>
</protein>
<dbReference type="OrthoDB" id="321999at2"/>
<dbReference type="InterPro" id="IPR057561">
    <property type="entry name" value="NADase_transloc"/>
</dbReference>
<reference evidence="3 4" key="1">
    <citation type="submission" date="2016-10" db="EMBL/GenBank/DDBJ databases">
        <authorList>
            <person name="de Groot N.N."/>
        </authorList>
    </citation>
    <scope>NUCLEOTIDE SEQUENCE [LARGE SCALE GENOMIC DNA]</scope>
    <source>
        <strain evidence="3 4">DSM 15283</strain>
    </source>
</reference>
<evidence type="ECO:0000256" key="1">
    <source>
        <dbReference type="SAM" id="SignalP"/>
    </source>
</evidence>
<evidence type="ECO:0000313" key="4">
    <source>
        <dbReference type="Proteomes" id="UP000199144"/>
    </source>
</evidence>
<dbReference type="RefSeq" id="WP_093092900.1">
    <property type="nucleotide sequence ID" value="NZ_FOTQ01000002.1"/>
</dbReference>
<feature type="signal peptide" evidence="1">
    <location>
        <begin position="1"/>
        <end position="20"/>
    </location>
</feature>
<feature type="domain" description="NAD glycohydrolase translocation F5/8 type C" evidence="2">
    <location>
        <begin position="36"/>
        <end position="174"/>
    </location>
</feature>
<dbReference type="Proteomes" id="UP000199144">
    <property type="component" value="Unassembled WGS sequence"/>
</dbReference>
<keyword evidence="1" id="KW-0732">Signal</keyword>
<dbReference type="STRING" id="254406.SAMN04488042_102125"/>
<dbReference type="AlphaFoldDB" id="A0A1I4LK68"/>
<feature type="chain" id="PRO_5011555655" description="NAD glycohydrolase translocation F5/8 type C domain-containing protein" evidence="1">
    <location>
        <begin position="21"/>
        <end position="181"/>
    </location>
</feature>
<dbReference type="NCBIfam" id="NF047619">
    <property type="entry name" value="NADase_discoid"/>
    <property type="match status" value="1"/>
</dbReference>
<evidence type="ECO:0000313" key="3">
    <source>
        <dbReference type="EMBL" id="SFL91362.1"/>
    </source>
</evidence>
<evidence type="ECO:0000259" key="2">
    <source>
        <dbReference type="Pfam" id="PF25302"/>
    </source>
</evidence>